<accession>A0A6C0QSU2</accession>
<organism evidence="7 9">
    <name type="scientific">Paenibacillus larvae subsp. larvae</name>
    <dbReference type="NCBI Taxonomy" id="147375"/>
    <lineage>
        <taxon>Bacteria</taxon>
        <taxon>Bacillati</taxon>
        <taxon>Bacillota</taxon>
        <taxon>Bacilli</taxon>
        <taxon>Bacillales</taxon>
        <taxon>Paenibacillaceae</taxon>
        <taxon>Paenibacillus</taxon>
    </lineage>
</organism>
<dbReference type="AlphaFoldDB" id="A0A2L1U1I8"/>
<dbReference type="EMBL" id="CP019717">
    <property type="protein sequence ID" value="QHZ51670.1"/>
    <property type="molecule type" value="Genomic_DNA"/>
</dbReference>
<evidence type="ECO:0000313" key="7">
    <source>
        <dbReference type="EMBL" id="AVF26718.1"/>
    </source>
</evidence>
<dbReference type="STRING" id="147375.BXP28_04375"/>
<evidence type="ECO:0000256" key="1">
    <source>
        <dbReference type="ARBA" id="ARBA00004141"/>
    </source>
</evidence>
<dbReference type="PRINTS" id="PR00173">
    <property type="entry name" value="EDTRNSPORT"/>
</dbReference>
<feature type="transmembrane region" description="Helical" evidence="6">
    <location>
        <begin position="231"/>
        <end position="251"/>
    </location>
</feature>
<dbReference type="GeneID" id="64219243"/>
<keyword evidence="3 6" id="KW-0812">Transmembrane</keyword>
<evidence type="ECO:0000256" key="4">
    <source>
        <dbReference type="ARBA" id="ARBA00022989"/>
    </source>
</evidence>
<evidence type="ECO:0000313" key="10">
    <source>
        <dbReference type="Proteomes" id="UP000464330"/>
    </source>
</evidence>
<feature type="transmembrane region" description="Helical" evidence="6">
    <location>
        <begin position="567"/>
        <end position="592"/>
    </location>
</feature>
<accession>A0A8B6WXT6</accession>
<evidence type="ECO:0000313" key="9">
    <source>
        <dbReference type="Proteomes" id="UP000239833"/>
    </source>
</evidence>
<keyword evidence="5 6" id="KW-0472">Membrane</keyword>
<evidence type="ECO:0000256" key="5">
    <source>
        <dbReference type="ARBA" id="ARBA00023136"/>
    </source>
</evidence>
<evidence type="ECO:0000313" key="8">
    <source>
        <dbReference type="EMBL" id="QHZ51670.1"/>
    </source>
</evidence>
<dbReference type="GO" id="GO:0016020">
    <property type="term" value="C:membrane"/>
    <property type="evidence" value="ECO:0007669"/>
    <property type="project" value="UniProtKB-SubCell"/>
</dbReference>
<feature type="transmembrane region" description="Helical" evidence="6">
    <location>
        <begin position="407"/>
        <end position="426"/>
    </location>
</feature>
<feature type="transmembrane region" description="Helical" evidence="6">
    <location>
        <begin position="382"/>
        <end position="401"/>
    </location>
</feature>
<reference evidence="7 10" key="2">
    <citation type="journal article" date="2020" name="Int. J. Med. Microbiol.">
        <title>Discovery of Paenibacillus larvae ERIC V: Phenotypic and genomic comparison to genotypes ERIC I-IV reveal different inventories of virulence factors which correlate with epidemiological prevalences of American Foulbrood.</title>
        <authorList>
            <person name="Beims H."/>
            <person name="Bunk B."/>
            <person name="Erler S."/>
            <person name="Mohr K.I."/>
            <person name="Sproer C."/>
            <person name="Pradella S."/>
            <person name="Gunther G."/>
            <person name="Rohde M."/>
            <person name="von der Ohe W."/>
            <person name="Steinert M."/>
        </authorList>
    </citation>
    <scope>NUCLEOTIDE SEQUENCE</scope>
    <source>
        <strain evidence="7">Eric_III</strain>
        <strain evidence="8">Eric_V</strain>
    </source>
</reference>
<evidence type="ECO:0000256" key="2">
    <source>
        <dbReference type="ARBA" id="ARBA00022448"/>
    </source>
</evidence>
<protein>
    <submittedName>
        <fullName evidence="7">Oligopeptide transporter, OPT family</fullName>
    </submittedName>
</protein>
<dbReference type="NCBIfam" id="TIGR00733">
    <property type="entry name" value="OPT family oligopeptide transporter"/>
    <property type="match status" value="1"/>
</dbReference>
<keyword evidence="4 6" id="KW-1133">Transmembrane helix</keyword>
<dbReference type="InterPro" id="IPR045035">
    <property type="entry name" value="YSL-like"/>
</dbReference>
<keyword evidence="2" id="KW-0813">Transport</keyword>
<dbReference type="PANTHER" id="PTHR31645:SF0">
    <property type="entry name" value="OLIGOPEPTIDE TRANSPORTER YGL114W-RELATED"/>
    <property type="match status" value="1"/>
</dbReference>
<feature type="transmembrane region" description="Helical" evidence="6">
    <location>
        <begin position="20"/>
        <end position="42"/>
    </location>
</feature>
<dbReference type="Proteomes" id="UP000464330">
    <property type="component" value="Chromosome"/>
</dbReference>
<feature type="transmembrane region" description="Helical" evidence="6">
    <location>
        <begin position="109"/>
        <end position="130"/>
    </location>
</feature>
<reference evidence="9" key="1">
    <citation type="submission" date="2017-02" db="EMBL/GenBank/DDBJ databases">
        <title>Delineation of Paenibacillus larvae strains originating from foulbrood outbreaks.</title>
        <authorList>
            <person name="Beims H."/>
            <person name="Bunk B."/>
            <person name="Sproeer C."/>
            <person name="Mohr K.I."/>
            <person name="Pradella S."/>
            <person name="Guenther G."/>
            <person name="Rohde M."/>
            <person name="von der Ohe W."/>
            <person name="Steinert M."/>
        </authorList>
    </citation>
    <scope>NUCLEOTIDE SEQUENCE [LARGE SCALE GENOMIC DNA]</scope>
    <source>
        <strain evidence="9">Eric_III</strain>
    </source>
</reference>
<feature type="transmembrane region" description="Helical" evidence="6">
    <location>
        <begin position="201"/>
        <end position="219"/>
    </location>
</feature>
<dbReference type="InterPro" id="IPR004814">
    <property type="entry name" value="Oligopep_transpt"/>
</dbReference>
<feature type="transmembrane region" description="Helical" evidence="6">
    <location>
        <begin position="327"/>
        <end position="346"/>
    </location>
</feature>
<gene>
    <name evidence="7" type="ORF">ERICIII_02578</name>
    <name evidence="8" type="ORF">ERICV_02533</name>
</gene>
<name>A0A2L1U1I8_9BACL</name>
<dbReference type="RefSeq" id="WP_024094177.1">
    <property type="nucleotide sequence ID" value="NZ_CP019655.1"/>
</dbReference>
<dbReference type="InterPro" id="IPR004813">
    <property type="entry name" value="OPT"/>
</dbReference>
<comment type="subcellular location">
    <subcellularLocation>
        <location evidence="1">Membrane</location>
        <topology evidence="1">Multi-pass membrane protein</topology>
    </subcellularLocation>
</comment>
<feature type="transmembrane region" description="Helical" evidence="6">
    <location>
        <begin position="604"/>
        <end position="622"/>
    </location>
</feature>
<feature type="transmembrane region" description="Helical" evidence="6">
    <location>
        <begin position="80"/>
        <end position="103"/>
    </location>
</feature>
<feature type="transmembrane region" description="Helical" evidence="6">
    <location>
        <begin position="48"/>
        <end position="68"/>
    </location>
</feature>
<sequence>MDRNKKFVPYVPASRSLPELTVLAIVLGIILAIIFAAANAYLGLKVGMTVSASIPAAVISLGILRGIFKRKSILENNIVQTMTTAGEAVAAGAIFTLPALFLWEANPSQILISFIVLVGGFLGVIMMIPLRRMLIVNEHETLPYPEGTACAEVLISGEEGGKSAVLVLFGFIVGGLVKVLGDGFKLFKTSVETNIAGFKNAVIGMDTYPALLGVGYIIGPRISGQMFAGGVLAWLVFIPMISFFGASAGMVAPAADKAIGAMSAMDIWSNYIRYIGAGAVATGGLITLVKTLPMLYGSLRDTFRSFKNKNHGTTNDKVDRTDRDIPALYVVLAAAILIIIIAVAPLTDVGFIGAIAIAIFGFLFVMVASRIVGLVGSSSSPVSGMTIATLLIVTFIFKMTGMTGSSGMVAALTVGAIVCTALAVAGDISQDLKTGYLVGGTPWKQQVAMMIGVLVSGLTIGFILSVLHQTYVMGSEQLPAPKAILMKMIVEGIMSNNLPWDLIFIGAGAAVMIEFLGLNSLTVAVGIYLPITTSAPIMVGGLVKWLVDFRNRNKAPELVKSREETGILFASGLIAGESLLGVVIAIIIWLAPNAIGDNPLFTNNLLPTVVFLFVVALLYFVIMRAKQVKTGK</sequence>
<dbReference type="PANTHER" id="PTHR31645">
    <property type="entry name" value="OLIGOPEPTIDE TRANSPORTER YGL114W-RELATED"/>
    <property type="match status" value="1"/>
</dbReference>
<dbReference type="Pfam" id="PF03169">
    <property type="entry name" value="OPT"/>
    <property type="match status" value="1"/>
</dbReference>
<dbReference type="NCBIfam" id="TIGR00728">
    <property type="entry name" value="OPT_sfam"/>
    <property type="match status" value="1"/>
</dbReference>
<feature type="transmembrane region" description="Helical" evidence="6">
    <location>
        <begin position="447"/>
        <end position="467"/>
    </location>
</feature>
<accession>A0A2L1U1I8</accession>
<feature type="transmembrane region" description="Helical" evidence="6">
    <location>
        <begin position="164"/>
        <end position="181"/>
    </location>
</feature>
<evidence type="ECO:0000256" key="3">
    <source>
        <dbReference type="ARBA" id="ARBA00022692"/>
    </source>
</evidence>
<evidence type="ECO:0000256" key="6">
    <source>
        <dbReference type="SAM" id="Phobius"/>
    </source>
</evidence>
<feature type="transmembrane region" description="Helical" evidence="6">
    <location>
        <begin position="352"/>
        <end position="375"/>
    </location>
</feature>
<dbReference type="Proteomes" id="UP000239833">
    <property type="component" value="Chromosome"/>
</dbReference>
<feature type="transmembrane region" description="Helical" evidence="6">
    <location>
        <begin position="271"/>
        <end position="299"/>
    </location>
</feature>
<dbReference type="GO" id="GO:0035673">
    <property type="term" value="F:oligopeptide transmembrane transporter activity"/>
    <property type="evidence" value="ECO:0007669"/>
    <property type="project" value="InterPro"/>
</dbReference>
<proteinExistence type="predicted"/>
<feature type="transmembrane region" description="Helical" evidence="6">
    <location>
        <begin position="527"/>
        <end position="547"/>
    </location>
</feature>
<dbReference type="EMBL" id="CP019655">
    <property type="protein sequence ID" value="AVF26718.1"/>
    <property type="molecule type" value="Genomic_DNA"/>
</dbReference>